<feature type="transmembrane region" description="Helical" evidence="1">
    <location>
        <begin position="542"/>
        <end position="563"/>
    </location>
</feature>
<feature type="transmembrane region" description="Helical" evidence="1">
    <location>
        <begin position="502"/>
        <end position="522"/>
    </location>
</feature>
<protein>
    <recommendedName>
        <fullName evidence="4">Transmembrane protein</fullName>
    </recommendedName>
</protein>
<keyword evidence="3" id="KW-1185">Reference proteome</keyword>
<accession>A0ABQ5YUF6</accession>
<keyword evidence="1" id="KW-1133">Transmembrane helix</keyword>
<comment type="caution">
    <text evidence="2">The sequence shown here is derived from an EMBL/GenBank/DDBJ whole genome shotgun (WGS) entry which is preliminary data.</text>
</comment>
<dbReference type="EMBL" id="BSOJ01000020">
    <property type="protein sequence ID" value="GLR26936.1"/>
    <property type="molecule type" value="Genomic_DNA"/>
</dbReference>
<keyword evidence="1" id="KW-0812">Transmembrane</keyword>
<dbReference type="RefSeq" id="WP_284281623.1">
    <property type="nucleotide sequence ID" value="NZ_BSOJ01000020.1"/>
</dbReference>
<sequence>MSGVHFSALTAKNDIVDESAIRNHIAKKAGYELRGQGSYQAIHRFDRFCNWVMGNTAVERYKRSYFESNQHAAAALVAARYRAVIRGEPADLNDDDTLKSRVYRNDFIRYNPGLRNGLRKSITGKQDPEKPFMTLGKSGRNRWAMFLTRSAHFTDGLNELAAAPTGLSVKISKLLITPTLKDHSLRSYARLLVCLPVIAIAVSAAIFGLVTKAMGDGWSAFAPQEAVKLLAKLDAVSGLLGGITYLLGLGSAALMKHDRLTDPMLAHIDNNRQRYMQRLVRVLRGAISQPGALHLLRRALNIHDKADSPRAALFNGLLDAVRANGDQDAAERAVERVLGRHFTLKNGLSDEGCNWLNAQQRQDRRTLASRERDFVKITNLLEHARTETHIGDDGFNNHRTNIEKGVAILRGKLDKLAASRSRVEKTRKLEEPFSVDRILSNPHQYAWWVRGGGCAAKLAYVLSFGVAMSTNYLLTRPFAAAHRAIEAKCTGGIHSRSLSFSFGRLVSGFAWAGIFFGCGNALSGIELFKLGGKVAVNISSTAVQMLGISAAGAVISAMLVGALKTMGGYKGDSKAPINYQKAPPGMPPVRWI</sequence>
<reference evidence="3" key="1">
    <citation type="journal article" date="2019" name="Int. J. Syst. Evol. Microbiol.">
        <title>The Global Catalogue of Microorganisms (GCM) 10K type strain sequencing project: providing services to taxonomists for standard genome sequencing and annotation.</title>
        <authorList>
            <consortium name="The Broad Institute Genomics Platform"/>
            <consortium name="The Broad Institute Genome Sequencing Center for Infectious Disease"/>
            <person name="Wu L."/>
            <person name="Ma J."/>
        </authorList>
    </citation>
    <scope>NUCLEOTIDE SEQUENCE [LARGE SCALE GENOMIC DNA]</scope>
    <source>
        <strain evidence="3">NBRC 105857</strain>
    </source>
</reference>
<keyword evidence="1" id="KW-0472">Membrane</keyword>
<evidence type="ECO:0008006" key="4">
    <source>
        <dbReference type="Google" id="ProtNLM"/>
    </source>
</evidence>
<dbReference type="Proteomes" id="UP001156664">
    <property type="component" value="Unassembled WGS sequence"/>
</dbReference>
<evidence type="ECO:0000313" key="3">
    <source>
        <dbReference type="Proteomes" id="UP001156664"/>
    </source>
</evidence>
<name>A0ABQ5YUF6_9BURK</name>
<feature type="transmembrane region" description="Helical" evidence="1">
    <location>
        <begin position="235"/>
        <end position="255"/>
    </location>
</feature>
<evidence type="ECO:0000256" key="1">
    <source>
        <dbReference type="SAM" id="Phobius"/>
    </source>
</evidence>
<gene>
    <name evidence="2" type="ORF">GCM10007875_20260</name>
</gene>
<proteinExistence type="predicted"/>
<feature type="transmembrane region" description="Helical" evidence="1">
    <location>
        <begin position="191"/>
        <end position="215"/>
    </location>
</feature>
<organism evidence="2 3">
    <name type="scientific">Limnobacter litoralis</name>
    <dbReference type="NCBI Taxonomy" id="481366"/>
    <lineage>
        <taxon>Bacteria</taxon>
        <taxon>Pseudomonadati</taxon>
        <taxon>Pseudomonadota</taxon>
        <taxon>Betaproteobacteria</taxon>
        <taxon>Burkholderiales</taxon>
        <taxon>Burkholderiaceae</taxon>
        <taxon>Limnobacter</taxon>
    </lineage>
</organism>
<evidence type="ECO:0000313" key="2">
    <source>
        <dbReference type="EMBL" id="GLR26936.1"/>
    </source>
</evidence>